<dbReference type="RefSeq" id="WP_185660407.1">
    <property type="nucleotide sequence ID" value="NZ_CAWPOO010000012.1"/>
</dbReference>
<evidence type="ECO:0000256" key="2">
    <source>
        <dbReference type="SAM" id="SignalP"/>
    </source>
</evidence>
<feature type="region of interest" description="Disordered" evidence="1">
    <location>
        <begin position="136"/>
        <end position="164"/>
    </location>
</feature>
<accession>A0A7X1B6J4</accession>
<gene>
    <name evidence="3" type="ORF">H5P27_10835</name>
</gene>
<sequence>MINKTMRLPITIAALSCLASLLSSTEIVSLDNRATHLETRLSSPSTLVVKVSNPAELSEAQRLLTLAFSYDQPCLILVVLPNDRAEALYIQQAANRFFRSDFSLSSTYFLTAENDPFPRAKTLLLSPGQSRPLYQSAYYPSELPNSKGSSGRWAPRRPKSSDSQ</sequence>
<evidence type="ECO:0000313" key="4">
    <source>
        <dbReference type="Proteomes" id="UP000526501"/>
    </source>
</evidence>
<dbReference type="Proteomes" id="UP000526501">
    <property type="component" value="Unassembled WGS sequence"/>
</dbReference>
<evidence type="ECO:0000313" key="3">
    <source>
        <dbReference type="EMBL" id="MBC2606537.1"/>
    </source>
</evidence>
<feature type="chain" id="PRO_5031557238" evidence="2">
    <location>
        <begin position="20"/>
        <end position="164"/>
    </location>
</feature>
<protein>
    <submittedName>
        <fullName evidence="3">Uncharacterized protein</fullName>
    </submittedName>
</protein>
<proteinExistence type="predicted"/>
<reference evidence="3 4" key="1">
    <citation type="submission" date="2020-07" db="EMBL/GenBank/DDBJ databases">
        <authorList>
            <person name="Feng X."/>
        </authorList>
    </citation>
    <scope>NUCLEOTIDE SEQUENCE [LARGE SCALE GENOMIC DNA]</scope>
    <source>
        <strain evidence="3 4">JCM23202</strain>
    </source>
</reference>
<dbReference type="EMBL" id="JACHVC010000012">
    <property type="protein sequence ID" value="MBC2606537.1"/>
    <property type="molecule type" value="Genomic_DNA"/>
</dbReference>
<keyword evidence="4" id="KW-1185">Reference proteome</keyword>
<organism evidence="3 4">
    <name type="scientific">Pelagicoccus albus</name>
    <dbReference type="NCBI Taxonomy" id="415222"/>
    <lineage>
        <taxon>Bacteria</taxon>
        <taxon>Pseudomonadati</taxon>
        <taxon>Verrucomicrobiota</taxon>
        <taxon>Opitutia</taxon>
        <taxon>Puniceicoccales</taxon>
        <taxon>Pelagicoccaceae</taxon>
        <taxon>Pelagicoccus</taxon>
    </lineage>
</organism>
<comment type="caution">
    <text evidence="3">The sequence shown here is derived from an EMBL/GenBank/DDBJ whole genome shotgun (WGS) entry which is preliminary data.</text>
</comment>
<feature type="signal peptide" evidence="2">
    <location>
        <begin position="1"/>
        <end position="19"/>
    </location>
</feature>
<evidence type="ECO:0000256" key="1">
    <source>
        <dbReference type="SAM" id="MobiDB-lite"/>
    </source>
</evidence>
<keyword evidence="2" id="KW-0732">Signal</keyword>
<dbReference type="AlphaFoldDB" id="A0A7X1B6J4"/>
<name>A0A7X1B6J4_9BACT</name>